<sequence>MSRVEQQDRPALTVRSRAFWAGFAALVLAFAVAQMLAQIDLGMLAHQAPGMPAAYVMLARLALLDLLASMALGSVVSVRVARALREGQAGPVMRGALTLAAILGLLLSLVGLLAYPPLAVGLSADDAALRALLLSAMPWFVASAPLRLLNGCAAFILHASQQGPLVVRWKLCELLAKAGLNLLFIECLRFGFAGCFMASLLLHLGSCAWVLRRLQPLMGRGRWLPAADWARAVLRQSAWEGLRLLSMQLLGLVTLVLFAAPQIAPVDTQRLDAFAAGTFLALLVFAPLVALIRFLAMRFAGLAQDEVRRLLKQLLRLGVPGMALLGGLLILLGPWLGQWVYAQQDRWWSSFVLMLGLSLPLRLAGNAMRAALQSLGEFVAIAKVDALLGWAIGLPLLALGLRLDLPLVAYGYVLVPEALALLWLARRIQCIRAASPQPCGLAAAMGDAQAQLPTVKP</sequence>
<evidence type="ECO:0000256" key="1">
    <source>
        <dbReference type="SAM" id="Phobius"/>
    </source>
</evidence>
<evidence type="ECO:0008006" key="4">
    <source>
        <dbReference type="Google" id="ProtNLM"/>
    </source>
</evidence>
<evidence type="ECO:0000313" key="3">
    <source>
        <dbReference type="Proteomes" id="UP000515277"/>
    </source>
</evidence>
<reference evidence="3" key="1">
    <citation type="journal article" date="2020" name="Microbiol. Resour. Announc.">
        <title>Complete genome sequences of four natural Pseudomonas isolates that catabolize a wide range of aromatic compounds relevant to lignin valorization.</title>
        <authorList>
            <person name="Hatmaker E.A."/>
            <person name="Presley G."/>
            <person name="Cannon O."/>
            <person name="Guss A.M."/>
            <person name="Elkins J.G."/>
        </authorList>
    </citation>
    <scope>NUCLEOTIDE SEQUENCE [LARGE SCALE GENOMIC DNA]</scope>
    <source>
        <strain evidence="3">H1F5C</strain>
    </source>
</reference>
<dbReference type="Proteomes" id="UP000515277">
    <property type="component" value="Chromosome"/>
</dbReference>
<feature type="transmembrane region" description="Helical" evidence="1">
    <location>
        <begin position="273"/>
        <end position="296"/>
    </location>
</feature>
<feature type="transmembrane region" description="Helical" evidence="1">
    <location>
        <begin position="92"/>
        <end position="115"/>
    </location>
</feature>
<gene>
    <name evidence="2" type="ORF">GGI48_30715</name>
</gene>
<dbReference type="InterPro" id="IPR054667">
    <property type="entry name" value="Export_MbnM"/>
</dbReference>
<feature type="transmembrane region" description="Helical" evidence="1">
    <location>
        <begin position="191"/>
        <end position="211"/>
    </location>
</feature>
<evidence type="ECO:0000313" key="2">
    <source>
        <dbReference type="EMBL" id="QNH77548.1"/>
    </source>
</evidence>
<dbReference type="EMBL" id="CP060201">
    <property type="protein sequence ID" value="QNH77548.1"/>
    <property type="molecule type" value="Genomic_DNA"/>
</dbReference>
<feature type="transmembrane region" description="Helical" evidence="1">
    <location>
        <begin position="57"/>
        <end position="80"/>
    </location>
</feature>
<keyword evidence="1" id="KW-1133">Transmembrane helix</keyword>
<name>A0A7G7XC53_9PSED</name>
<feature type="transmembrane region" description="Helical" evidence="1">
    <location>
        <begin position="317"/>
        <end position="341"/>
    </location>
</feature>
<protein>
    <recommendedName>
        <fullName evidence="4">Multi antimicrobial extrusion protein MatE</fullName>
    </recommendedName>
</protein>
<keyword evidence="1" id="KW-0812">Transmembrane</keyword>
<feature type="transmembrane region" description="Helical" evidence="1">
    <location>
        <begin position="241"/>
        <end position="261"/>
    </location>
</feature>
<dbReference type="RefSeq" id="WP_179601771.1">
    <property type="nucleotide sequence ID" value="NZ_CP060201.1"/>
</dbReference>
<dbReference type="AlphaFoldDB" id="A0A7G7XC53"/>
<organism evidence="2 3">
    <name type="scientific">Pseudomonas protegens</name>
    <dbReference type="NCBI Taxonomy" id="380021"/>
    <lineage>
        <taxon>Bacteria</taxon>
        <taxon>Pseudomonadati</taxon>
        <taxon>Pseudomonadota</taxon>
        <taxon>Gammaproteobacteria</taxon>
        <taxon>Pseudomonadales</taxon>
        <taxon>Pseudomonadaceae</taxon>
        <taxon>Pseudomonas</taxon>
    </lineage>
</organism>
<feature type="transmembrane region" description="Helical" evidence="1">
    <location>
        <begin position="18"/>
        <end position="37"/>
    </location>
</feature>
<keyword evidence="1" id="KW-0472">Membrane</keyword>
<feature type="transmembrane region" description="Helical" evidence="1">
    <location>
        <begin position="377"/>
        <end position="401"/>
    </location>
</feature>
<accession>A0A7G7XC53</accession>
<feature type="transmembrane region" description="Helical" evidence="1">
    <location>
        <begin position="347"/>
        <end position="365"/>
    </location>
</feature>
<dbReference type="NCBIfam" id="NF045578">
    <property type="entry name" value="export_MbnM"/>
    <property type="match status" value="1"/>
</dbReference>
<proteinExistence type="predicted"/>
<feature type="transmembrane region" description="Helical" evidence="1">
    <location>
        <begin position="407"/>
        <end position="425"/>
    </location>
</feature>